<dbReference type="RefSeq" id="WP_189777317.1">
    <property type="nucleotide sequence ID" value="NZ_JACWEZ010000002.1"/>
</dbReference>
<feature type="transmembrane region" description="Helical" evidence="1">
    <location>
        <begin position="30"/>
        <end position="47"/>
    </location>
</feature>
<organism evidence="2 3">
    <name type="scientific">Virgibacillus halodenitrificans</name>
    <name type="common">Bacillus halodenitrificans</name>
    <dbReference type="NCBI Taxonomy" id="1482"/>
    <lineage>
        <taxon>Bacteria</taxon>
        <taxon>Bacillati</taxon>
        <taxon>Bacillota</taxon>
        <taxon>Bacilli</taxon>
        <taxon>Bacillales</taxon>
        <taxon>Bacillaceae</taxon>
        <taxon>Virgibacillus</taxon>
    </lineage>
</organism>
<reference evidence="2 3" key="1">
    <citation type="submission" date="2020-09" db="EMBL/GenBank/DDBJ databases">
        <title>Draft Genome Sequences of Oil-Oxidizing Bacteria Halomonas titanicae, Marinobacter lutaoensis, and Virgibacillus halodenitrificans Isolated from Highly Saline Environments.</title>
        <authorList>
            <person name="Grouzdev D.S."/>
            <person name="Sokolova D.S."/>
            <person name="Semenova E.M."/>
            <person name="Borzenkov I.A."/>
            <person name="Bidzhieva S.K."/>
            <person name="Poltaraus A.B."/>
            <person name="Nazina T.N."/>
        </authorList>
    </citation>
    <scope>NUCLEOTIDE SEQUENCE [LARGE SCALE GENOMIC DNA]</scope>
    <source>
        <strain evidence="2 3">VKM B-3472D</strain>
    </source>
</reference>
<keyword evidence="1" id="KW-1133">Transmembrane helix</keyword>
<evidence type="ECO:0000313" key="2">
    <source>
        <dbReference type="EMBL" id="MBD1221907.1"/>
    </source>
</evidence>
<gene>
    <name evidence="2" type="ORF">IC602_04745</name>
</gene>
<name>A0ABR7VJ12_VIRHA</name>
<evidence type="ECO:0000256" key="1">
    <source>
        <dbReference type="SAM" id="Phobius"/>
    </source>
</evidence>
<evidence type="ECO:0008006" key="4">
    <source>
        <dbReference type="Google" id="ProtNLM"/>
    </source>
</evidence>
<sequence>MAIWWRIVRLLILAAGIGIAFYFFDGWMEYIGFIVFATIITIVLDKFEDRRKMIDE</sequence>
<feature type="transmembrane region" description="Helical" evidence="1">
    <location>
        <begin position="7"/>
        <end position="24"/>
    </location>
</feature>
<dbReference type="EMBL" id="JACWEZ010000002">
    <property type="protein sequence ID" value="MBD1221907.1"/>
    <property type="molecule type" value="Genomic_DNA"/>
</dbReference>
<keyword evidence="1" id="KW-0812">Transmembrane</keyword>
<evidence type="ECO:0000313" key="3">
    <source>
        <dbReference type="Proteomes" id="UP000621631"/>
    </source>
</evidence>
<keyword evidence="3" id="KW-1185">Reference proteome</keyword>
<protein>
    <recommendedName>
        <fullName evidence="4">DUF2273 domain-containing protein</fullName>
    </recommendedName>
</protein>
<proteinExistence type="predicted"/>
<comment type="caution">
    <text evidence="2">The sequence shown here is derived from an EMBL/GenBank/DDBJ whole genome shotgun (WGS) entry which is preliminary data.</text>
</comment>
<keyword evidence="1" id="KW-0472">Membrane</keyword>
<dbReference type="Proteomes" id="UP000621631">
    <property type="component" value="Unassembled WGS sequence"/>
</dbReference>
<accession>A0ABR7VJ12</accession>